<dbReference type="GO" id="GO:0071978">
    <property type="term" value="P:bacterial-type flagellum-dependent swarming motility"/>
    <property type="evidence" value="ECO:0007669"/>
    <property type="project" value="TreeGrafter"/>
</dbReference>
<keyword evidence="8" id="KW-1133">Transmembrane helix</keyword>
<comment type="function">
    <text evidence="1 10">Controls the rotational direction of flagella during chemotaxis.</text>
</comment>
<evidence type="ECO:0000256" key="4">
    <source>
        <dbReference type="ARBA" id="ARBA00022475"/>
    </source>
</evidence>
<keyword evidence="12" id="KW-1185">Reference proteome</keyword>
<dbReference type="GO" id="GO:0006935">
    <property type="term" value="P:chemotaxis"/>
    <property type="evidence" value="ECO:0007669"/>
    <property type="project" value="UniProtKB-KW"/>
</dbReference>
<keyword evidence="11" id="KW-0969">Cilium</keyword>
<dbReference type="AlphaFoldDB" id="A0A1H5W9I4"/>
<evidence type="ECO:0000313" key="12">
    <source>
        <dbReference type="Proteomes" id="UP000185739"/>
    </source>
</evidence>
<evidence type="ECO:0000256" key="7">
    <source>
        <dbReference type="ARBA" id="ARBA00022779"/>
    </source>
</evidence>
<name>A0A1H5W9I4_9RHOO</name>
<keyword evidence="11" id="KW-0282">Flagellum</keyword>
<evidence type="ECO:0000256" key="10">
    <source>
        <dbReference type="RuleBase" id="RU364125"/>
    </source>
</evidence>
<evidence type="ECO:0000256" key="2">
    <source>
        <dbReference type="ARBA" id="ARBA00004162"/>
    </source>
</evidence>
<dbReference type="KEGG" id="tcl:Tchl_0374"/>
<keyword evidence="4" id="KW-1003">Cell membrane</keyword>
<evidence type="ECO:0000256" key="3">
    <source>
        <dbReference type="ARBA" id="ARBA00008281"/>
    </source>
</evidence>
<keyword evidence="10" id="KW-0997">Cell inner membrane</keyword>
<evidence type="ECO:0000256" key="6">
    <source>
        <dbReference type="ARBA" id="ARBA00022692"/>
    </source>
</evidence>
<dbReference type="InterPro" id="IPR005503">
    <property type="entry name" value="FliL"/>
</dbReference>
<dbReference type="OrthoDB" id="5297029at2"/>
<keyword evidence="9 10" id="KW-0472">Membrane</keyword>
<dbReference type="PANTHER" id="PTHR35091:SF2">
    <property type="entry name" value="FLAGELLAR PROTEIN FLIL"/>
    <property type="match status" value="1"/>
</dbReference>
<dbReference type="GO" id="GO:0009425">
    <property type="term" value="C:bacterial-type flagellum basal body"/>
    <property type="evidence" value="ECO:0007669"/>
    <property type="project" value="InterPro"/>
</dbReference>
<dbReference type="GO" id="GO:0005886">
    <property type="term" value="C:plasma membrane"/>
    <property type="evidence" value="ECO:0007669"/>
    <property type="project" value="UniProtKB-SubCell"/>
</dbReference>
<dbReference type="NCBIfam" id="NF005435">
    <property type="entry name" value="PRK07021.1"/>
    <property type="match status" value="1"/>
</dbReference>
<comment type="similarity">
    <text evidence="3 10">Belongs to the FliL family.</text>
</comment>
<comment type="subcellular location">
    <subcellularLocation>
        <location evidence="10">Cell inner membrane</location>
    </subcellularLocation>
    <subcellularLocation>
        <location evidence="2">Cell membrane</location>
        <topology evidence="2">Single-pass membrane protein</topology>
    </subcellularLocation>
</comment>
<evidence type="ECO:0000256" key="9">
    <source>
        <dbReference type="ARBA" id="ARBA00023136"/>
    </source>
</evidence>
<sequence>MSATKLGSSKMLMLVLVLATLALASAGMALYVLMGARSSEAAVVTTPEAPPLPPIFVRIEPFTVNLPEDNYGPRLLYTGLSLKVADERSRQTLVEHMPQVRSRLLMLFPGRKAAELTAPGGKESLLAEMHAVLQAPFSTSHAAPAIEDVLFTEFIVQ</sequence>
<organism evidence="11 12">
    <name type="scientific">Thauera chlorobenzoica</name>
    <dbReference type="NCBI Taxonomy" id="96773"/>
    <lineage>
        <taxon>Bacteria</taxon>
        <taxon>Pseudomonadati</taxon>
        <taxon>Pseudomonadota</taxon>
        <taxon>Betaproteobacteria</taxon>
        <taxon>Rhodocyclales</taxon>
        <taxon>Zoogloeaceae</taxon>
        <taxon>Thauera</taxon>
    </lineage>
</organism>
<evidence type="ECO:0000256" key="1">
    <source>
        <dbReference type="ARBA" id="ARBA00002254"/>
    </source>
</evidence>
<dbReference type="EMBL" id="CP018839">
    <property type="protein sequence ID" value="APR03246.1"/>
    <property type="molecule type" value="Genomic_DNA"/>
</dbReference>
<evidence type="ECO:0000256" key="5">
    <source>
        <dbReference type="ARBA" id="ARBA00022500"/>
    </source>
</evidence>
<dbReference type="Proteomes" id="UP000185739">
    <property type="component" value="Chromosome"/>
</dbReference>
<evidence type="ECO:0000256" key="8">
    <source>
        <dbReference type="ARBA" id="ARBA00022989"/>
    </source>
</evidence>
<dbReference type="RefSeq" id="WP_075146890.1">
    <property type="nucleotide sequence ID" value="NZ_CP018839.1"/>
</dbReference>
<dbReference type="STRING" id="96773.Tchl_0374"/>
<keyword evidence="11" id="KW-0966">Cell projection</keyword>
<keyword evidence="5 10" id="KW-0145">Chemotaxis</keyword>
<keyword evidence="6" id="KW-0812">Transmembrane</keyword>
<evidence type="ECO:0000313" key="11">
    <source>
        <dbReference type="EMBL" id="APR03246.1"/>
    </source>
</evidence>
<dbReference type="PANTHER" id="PTHR35091">
    <property type="entry name" value="FLAGELLAR PROTEIN FLIL"/>
    <property type="match status" value="1"/>
</dbReference>
<gene>
    <name evidence="11" type="ORF">Tchl_0374</name>
</gene>
<dbReference type="Pfam" id="PF03748">
    <property type="entry name" value="FliL"/>
    <property type="match status" value="1"/>
</dbReference>
<accession>A0A1H5W9I4</accession>
<protein>
    <recommendedName>
        <fullName evidence="10">Flagellar protein FliL</fullName>
    </recommendedName>
</protein>
<reference evidence="11 12" key="1">
    <citation type="submission" date="2016-12" db="EMBL/GenBank/DDBJ databases">
        <title>Complete genome sequence of Thauera chlorobenzoica, a Betaproteobacterium degrading haloaromatics anaerobically to CO2 and halides.</title>
        <authorList>
            <person name="Goris T."/>
            <person name="Mergelsberg M."/>
            <person name="Boll M."/>
        </authorList>
    </citation>
    <scope>NUCLEOTIDE SEQUENCE [LARGE SCALE GENOMIC DNA]</scope>
    <source>
        <strain evidence="11 12">3CB1</strain>
    </source>
</reference>
<keyword evidence="7 10" id="KW-0283">Flagellar rotation</keyword>
<proteinExistence type="inferred from homology"/>